<evidence type="ECO:0000313" key="1">
    <source>
        <dbReference type="EMBL" id="GAB0057456.1"/>
    </source>
</evidence>
<sequence length="47" mass="5546">MRKEFLEVSTRYMAKKLAPWAAIIAKADGGYMAFESVTDYWTWKQQK</sequence>
<proteinExistence type="predicted"/>
<evidence type="ECO:0000313" key="2">
    <source>
        <dbReference type="Proteomes" id="UP001628193"/>
    </source>
</evidence>
<accession>A0ABQ0C994</accession>
<protein>
    <submittedName>
        <fullName evidence="1">Uncharacterized protein</fullName>
    </submittedName>
</protein>
<reference evidence="1 2" key="1">
    <citation type="submission" date="2024-05" db="EMBL/GenBank/DDBJ databases">
        <authorList>
            <consortium name="Candidatus Magnetaquicoccaceae bacterium FCR-1 genome sequencing consortium"/>
            <person name="Shimoshige H."/>
            <person name="Shimamura S."/>
            <person name="Taoka A."/>
            <person name="Kobayashi H."/>
            <person name="Maekawa T."/>
        </authorList>
    </citation>
    <scope>NUCLEOTIDE SEQUENCE [LARGE SCALE GENOMIC DNA]</scope>
    <source>
        <strain evidence="1 2">FCR-1</strain>
    </source>
</reference>
<name>A0ABQ0C994_9PROT</name>
<keyword evidence="2" id="KW-1185">Reference proteome</keyword>
<dbReference type="RefSeq" id="WP_420905152.1">
    <property type="nucleotide sequence ID" value="NZ_BAAFGK010000004.1"/>
</dbReference>
<dbReference type="Proteomes" id="UP001628193">
    <property type="component" value="Unassembled WGS sequence"/>
</dbReference>
<dbReference type="EMBL" id="BAAFGK010000004">
    <property type="protein sequence ID" value="GAB0057456.1"/>
    <property type="molecule type" value="Genomic_DNA"/>
</dbReference>
<reference evidence="1 2" key="2">
    <citation type="submission" date="2024-09" db="EMBL/GenBank/DDBJ databases">
        <title>Draft genome sequence of Candidatus Magnetaquicoccaceae bacterium FCR-1.</title>
        <authorList>
            <person name="Shimoshige H."/>
            <person name="Shimamura S."/>
            <person name="Taoka A."/>
            <person name="Kobayashi H."/>
            <person name="Maekawa T."/>
        </authorList>
    </citation>
    <scope>NUCLEOTIDE SEQUENCE [LARGE SCALE GENOMIC DNA]</scope>
    <source>
        <strain evidence="1 2">FCR-1</strain>
    </source>
</reference>
<organism evidence="1 2">
    <name type="scientific">Candidatus Magnetaquiglobus chichijimensis</name>
    <dbReference type="NCBI Taxonomy" id="3141448"/>
    <lineage>
        <taxon>Bacteria</taxon>
        <taxon>Pseudomonadati</taxon>
        <taxon>Pseudomonadota</taxon>
        <taxon>Magnetococcia</taxon>
        <taxon>Magnetococcales</taxon>
        <taxon>Candidatus Magnetaquicoccaceae</taxon>
        <taxon>Candidatus Magnetaquiglobus</taxon>
    </lineage>
</organism>
<gene>
    <name evidence="1" type="ORF">SIID45300_01784</name>
</gene>
<comment type="caution">
    <text evidence="1">The sequence shown here is derived from an EMBL/GenBank/DDBJ whole genome shotgun (WGS) entry which is preliminary data.</text>
</comment>